<evidence type="ECO:0000313" key="3">
    <source>
        <dbReference type="EMBL" id="AET84854.1"/>
    </source>
</evidence>
<evidence type="ECO:0000313" key="4">
    <source>
        <dbReference type="Proteomes" id="UP000232710"/>
    </source>
</evidence>
<sequence>MNRLKDDILMIDIMSLETIQSEIAALRNDVKTLTKLVRKVKNTQEDPDGEKAKKRSENNGFNRKQEITPKLRAFLSLSEGELISRSEVTKFINKYITEKGLKHPENGRQIILDDTLKDLLAPPADTQVTYLNLQKFLSPHYVKKA</sequence>
<dbReference type="InterPro" id="IPR003121">
    <property type="entry name" value="SWIB_MDM2_domain"/>
</dbReference>
<dbReference type="EMBL" id="JF974320">
    <property type="protein sequence ID" value="AET84854.1"/>
    <property type="molecule type" value="Genomic_DNA"/>
</dbReference>
<dbReference type="SMART" id="SM00151">
    <property type="entry name" value="SWIB"/>
    <property type="match status" value="1"/>
</dbReference>
<proteinExistence type="predicted"/>
<gene>
    <name evidence="3" type="ORF">MPXG_00056</name>
</gene>
<keyword evidence="4" id="KW-1185">Reference proteome</keyword>
<organismHost>
    <name type="scientific">Micromonas pusilla</name>
    <name type="common">Picoplanktonic green alga</name>
    <name type="synonym">Chromulina pusilla</name>
    <dbReference type="NCBI Taxonomy" id="38833"/>
</organismHost>
<dbReference type="Proteomes" id="UP000232710">
    <property type="component" value="Segment"/>
</dbReference>
<protein>
    <recommendedName>
        <fullName evidence="2">DM2 domain-containing protein</fullName>
    </recommendedName>
</protein>
<reference evidence="3 4" key="1">
    <citation type="submission" date="2010-12" db="EMBL/GenBank/DDBJ databases">
        <title>The Genome Sequence of Micromonas pusilla virus SP1.</title>
        <authorList>
            <consortium name="The Broad Institute Genome Sequencing Platform"/>
            <person name="Henn M.R."/>
            <person name="Suttle C."/>
            <person name="Winget D."/>
            <person name="Chan A."/>
            <person name="Levin J."/>
            <person name="Malboeuf C."/>
            <person name="Casali M."/>
            <person name="Russ C."/>
            <person name="Lennon N."/>
            <person name="Chapman S.B."/>
            <person name="Erlich R."/>
            <person name="Young S.K."/>
            <person name="Yandava C."/>
            <person name="Zeng Q."/>
            <person name="Alvarado L."/>
            <person name="Anderson S."/>
            <person name="Berlin A."/>
            <person name="Chen Z."/>
            <person name="Freedman E."/>
            <person name="Gellesch M."/>
            <person name="Goldberg J."/>
            <person name="Green L."/>
            <person name="Griggs A."/>
            <person name="Gujja S."/>
            <person name="Heilman E.R."/>
            <person name="Heiman D."/>
            <person name="Hollinger A."/>
            <person name="Howarth C."/>
            <person name="Larson L."/>
            <person name="Mehta T."/>
            <person name="Pearson M."/>
            <person name="Roberts A."/>
            <person name="Ryan E."/>
            <person name="Saif S."/>
            <person name="Shea T."/>
            <person name="Shenoy N."/>
            <person name="Sisk P."/>
            <person name="Stolte C."/>
            <person name="Sykes S."/>
            <person name="White J."/>
            <person name="Haas B."/>
            <person name="Nusbaum C."/>
            <person name="Birren B."/>
        </authorList>
    </citation>
    <scope>NUCLEOTIDE SEQUENCE [LARGE SCALE GENOMIC DNA]</scope>
    <source>
        <strain evidence="3 4">SP1</strain>
    </source>
</reference>
<name>G9E627_MPSP1</name>
<dbReference type="InterPro" id="IPR019835">
    <property type="entry name" value="SWIB_domain"/>
</dbReference>
<dbReference type="InterPro" id="IPR036885">
    <property type="entry name" value="SWIB_MDM2_dom_sf"/>
</dbReference>
<feature type="region of interest" description="Disordered" evidence="1">
    <location>
        <begin position="39"/>
        <end position="65"/>
    </location>
</feature>
<evidence type="ECO:0000259" key="2">
    <source>
        <dbReference type="PROSITE" id="PS51925"/>
    </source>
</evidence>
<dbReference type="Pfam" id="PF02201">
    <property type="entry name" value="SWIB"/>
    <property type="match status" value="1"/>
</dbReference>
<dbReference type="SUPFAM" id="SSF47592">
    <property type="entry name" value="SWIB/MDM2 domain"/>
    <property type="match status" value="1"/>
</dbReference>
<feature type="compositionally biased region" description="Basic and acidic residues" evidence="1">
    <location>
        <begin position="49"/>
        <end position="65"/>
    </location>
</feature>
<dbReference type="Gene3D" id="1.10.245.10">
    <property type="entry name" value="SWIB/MDM2 domain"/>
    <property type="match status" value="1"/>
</dbReference>
<accession>G9E627</accession>
<feature type="domain" description="DM2" evidence="2">
    <location>
        <begin position="60"/>
        <end position="143"/>
    </location>
</feature>
<organism evidence="3 4">
    <name type="scientific">Micromonas pusilla virus SP1</name>
    <name type="common">MpV-SP1</name>
    <dbReference type="NCBI Taxonomy" id="373996"/>
    <lineage>
        <taxon>Viruses</taxon>
        <taxon>Varidnaviria</taxon>
        <taxon>Bamfordvirae</taxon>
        <taxon>Nucleocytoviricota</taxon>
        <taxon>Megaviricetes</taxon>
        <taxon>Algavirales</taxon>
        <taxon>Phycodnaviridae</taxon>
        <taxon>Prasinovirus</taxon>
        <taxon>Prasinovirus micromonas</taxon>
    </lineage>
</organism>
<dbReference type="PROSITE" id="PS51925">
    <property type="entry name" value="SWIB_MDM2"/>
    <property type="match status" value="1"/>
</dbReference>
<dbReference type="CDD" id="cd10567">
    <property type="entry name" value="SWIB-MDM2_like"/>
    <property type="match status" value="1"/>
</dbReference>
<evidence type="ECO:0000256" key="1">
    <source>
        <dbReference type="SAM" id="MobiDB-lite"/>
    </source>
</evidence>